<dbReference type="PRINTS" id="PR00792">
    <property type="entry name" value="PEPSIN"/>
</dbReference>
<keyword evidence="2" id="KW-1015">Disulfide bond</keyword>
<proteinExistence type="inferred from homology"/>
<dbReference type="Proteomes" id="UP000266673">
    <property type="component" value="Unassembled WGS sequence"/>
</dbReference>
<dbReference type="PROSITE" id="PS51767">
    <property type="entry name" value="PEPTIDASE_A1"/>
    <property type="match status" value="1"/>
</dbReference>
<dbReference type="GO" id="GO:0004190">
    <property type="term" value="F:aspartic-type endopeptidase activity"/>
    <property type="evidence" value="ECO:0007669"/>
    <property type="project" value="InterPro"/>
</dbReference>
<dbReference type="SUPFAM" id="SSF50630">
    <property type="entry name" value="Acid proteases"/>
    <property type="match status" value="1"/>
</dbReference>
<dbReference type="InterPro" id="IPR033121">
    <property type="entry name" value="PEPTIDASE_A1"/>
</dbReference>
<comment type="caution">
    <text evidence="4">The sequence shown here is derived from an EMBL/GenBank/DDBJ whole genome shotgun (WGS) entry which is preliminary data.</text>
</comment>
<dbReference type="InterPro" id="IPR001461">
    <property type="entry name" value="Aspartic_peptidase_A1"/>
</dbReference>
<gene>
    <name evidence="4" type="ORF">C2G38_2125528</name>
</gene>
<accession>A0A397TY45</accession>
<dbReference type="Pfam" id="PF00026">
    <property type="entry name" value="Asp"/>
    <property type="match status" value="1"/>
</dbReference>
<dbReference type="OrthoDB" id="10318995at2759"/>
<feature type="domain" description="Peptidase A1" evidence="3">
    <location>
        <begin position="1"/>
        <end position="178"/>
    </location>
</feature>
<name>A0A397TY45_9GLOM</name>
<organism evidence="4 5">
    <name type="scientific">Gigaspora rosea</name>
    <dbReference type="NCBI Taxonomy" id="44941"/>
    <lineage>
        <taxon>Eukaryota</taxon>
        <taxon>Fungi</taxon>
        <taxon>Fungi incertae sedis</taxon>
        <taxon>Mucoromycota</taxon>
        <taxon>Glomeromycotina</taxon>
        <taxon>Glomeromycetes</taxon>
        <taxon>Diversisporales</taxon>
        <taxon>Gigasporaceae</taxon>
        <taxon>Gigaspora</taxon>
    </lineage>
</organism>
<keyword evidence="5" id="KW-1185">Reference proteome</keyword>
<dbReference type="PANTHER" id="PTHR47966">
    <property type="entry name" value="BETA-SITE APP-CLEAVING ENZYME, ISOFORM A-RELATED"/>
    <property type="match status" value="1"/>
</dbReference>
<dbReference type="PANTHER" id="PTHR47966:SF51">
    <property type="entry name" value="BETA-SITE APP-CLEAVING ENZYME, ISOFORM A-RELATED"/>
    <property type="match status" value="1"/>
</dbReference>
<dbReference type="InterPro" id="IPR021109">
    <property type="entry name" value="Peptidase_aspartic_dom_sf"/>
</dbReference>
<feature type="disulfide bond" evidence="2">
    <location>
        <begin position="106"/>
        <end position="141"/>
    </location>
</feature>
<evidence type="ECO:0000313" key="4">
    <source>
        <dbReference type="EMBL" id="RIB02311.1"/>
    </source>
</evidence>
<dbReference type="GO" id="GO:0006508">
    <property type="term" value="P:proteolysis"/>
    <property type="evidence" value="ECO:0007669"/>
    <property type="project" value="InterPro"/>
</dbReference>
<comment type="similarity">
    <text evidence="1">Belongs to the peptidase A1 family.</text>
</comment>
<evidence type="ECO:0000256" key="1">
    <source>
        <dbReference type="ARBA" id="ARBA00007447"/>
    </source>
</evidence>
<protein>
    <submittedName>
        <fullName evidence="4">Aspartic peptidase domain-containing protein</fullName>
    </submittedName>
</protein>
<sequence length="389" mass="42968">MALSMSSNVGLGGTITFGGTDLKFIMGNNESNIVYQQLPQLTDPNQPFTVNVTNVYISKNPINSSGLILFDSGLKSIHLDDNSASTIINNYLPGGNFSNGIATVDCNISDTFGLFFEIANQKLRLPSNVISKDRVSGTNKCESAITGGANNGPWIFGSTFITNFYMVFDQGNSQIGIAPRSDINYGPPPSNQVKIAIQAPDVNYATAGVNCLNITDQKGNVQAFSPDNVDSDGYYYLGDNYLAQEGFNYSIGFYSGSPSDKFNCSNSKLIITPYYEADATTNLWKINRRDYSVGIKVQIPNGSKCLHWQVQWNDRTFQLRYFQINESVIDNDGYFHLDGVLAYVSVKYSFDVYDDYRSGICWGNSIALNNDLFPDITNDPWAVTLNYET</sequence>
<evidence type="ECO:0000313" key="5">
    <source>
        <dbReference type="Proteomes" id="UP000266673"/>
    </source>
</evidence>
<dbReference type="EMBL" id="QKWP01002738">
    <property type="protein sequence ID" value="RIB02311.1"/>
    <property type="molecule type" value="Genomic_DNA"/>
</dbReference>
<reference evidence="4 5" key="1">
    <citation type="submission" date="2018-06" db="EMBL/GenBank/DDBJ databases">
        <title>Comparative genomics reveals the genomic features of Rhizophagus irregularis, R. cerebriforme, R. diaphanum and Gigaspora rosea, and their symbiotic lifestyle signature.</title>
        <authorList>
            <person name="Morin E."/>
            <person name="San Clemente H."/>
            <person name="Chen E.C.H."/>
            <person name="De La Providencia I."/>
            <person name="Hainaut M."/>
            <person name="Kuo A."/>
            <person name="Kohler A."/>
            <person name="Murat C."/>
            <person name="Tang N."/>
            <person name="Roy S."/>
            <person name="Loubradou J."/>
            <person name="Henrissat B."/>
            <person name="Grigoriev I.V."/>
            <person name="Corradi N."/>
            <person name="Roux C."/>
            <person name="Martin F.M."/>
        </authorList>
    </citation>
    <scope>NUCLEOTIDE SEQUENCE [LARGE SCALE GENOMIC DNA]</scope>
    <source>
        <strain evidence="4 5">DAOM 194757</strain>
    </source>
</reference>
<evidence type="ECO:0000259" key="3">
    <source>
        <dbReference type="PROSITE" id="PS51767"/>
    </source>
</evidence>
<dbReference type="AlphaFoldDB" id="A0A397TY45"/>
<dbReference type="Gene3D" id="2.40.70.10">
    <property type="entry name" value="Acid Proteases"/>
    <property type="match status" value="1"/>
</dbReference>
<evidence type="ECO:0000256" key="2">
    <source>
        <dbReference type="PIRSR" id="PIRSR601461-2"/>
    </source>
</evidence>